<dbReference type="EMBL" id="GBEZ01002085">
    <property type="protein sequence ID" value="JAC82942.1"/>
    <property type="molecule type" value="Transcribed_RNA"/>
</dbReference>
<dbReference type="SUPFAM" id="SSF53187">
    <property type="entry name" value="Zn-dependent exopeptidases"/>
    <property type="match status" value="1"/>
</dbReference>
<keyword evidence="2" id="KW-0812">Transmembrane</keyword>
<accession>A0A061SCP5</accession>
<organism evidence="3">
    <name type="scientific">Tetraselmis sp. GSL018</name>
    <dbReference type="NCBI Taxonomy" id="582737"/>
    <lineage>
        <taxon>Eukaryota</taxon>
        <taxon>Viridiplantae</taxon>
        <taxon>Chlorophyta</taxon>
        <taxon>core chlorophytes</taxon>
        <taxon>Chlorodendrophyceae</taxon>
        <taxon>Chlorodendrales</taxon>
        <taxon>Chlorodendraceae</taxon>
        <taxon>Tetraselmis</taxon>
    </lineage>
</organism>
<dbReference type="MEROPS" id="M14.A01"/>
<reference evidence="3" key="1">
    <citation type="submission" date="2014-05" db="EMBL/GenBank/DDBJ databases">
        <title>The transcriptome of the halophilic microalga Tetraselmis sp. GSL018 isolated from the Great Salt Lake, Utah.</title>
        <authorList>
            <person name="Jinkerson R.E."/>
            <person name="D'Adamo S."/>
            <person name="Posewitz M.C."/>
        </authorList>
    </citation>
    <scope>NUCLEOTIDE SEQUENCE</scope>
    <source>
        <strain evidence="3">GSL018</strain>
    </source>
</reference>
<feature type="compositionally biased region" description="Low complexity" evidence="1">
    <location>
        <begin position="191"/>
        <end position="203"/>
    </location>
</feature>
<feature type="compositionally biased region" description="Basic and acidic residues" evidence="1">
    <location>
        <begin position="221"/>
        <end position="232"/>
    </location>
</feature>
<feature type="compositionally biased region" description="Basic and acidic residues" evidence="1">
    <location>
        <begin position="245"/>
        <end position="255"/>
    </location>
</feature>
<protein>
    <submittedName>
        <fullName evidence="3">Zn-dependent exopeptidase</fullName>
    </submittedName>
</protein>
<sequence>MIVQQIVHEWNPHVWINVHSGMEALFMPFDHKASIPQGPEGQAQLGMLNRLNGLVCGSRCAVGSGGKSVGYLAHGTATDHMFLKERVPLAFTWEIYGDTKAHYNDCFRMFNPLTKEHLKAVVDAWVPGFLHLLPLLEFHPRLASFMRRIGIPARSQHGSSRAATSAALTRMPGRMSRPPAVVAPRVLAAPAKPRAGASAGPRGTPQLRSFRELPQPSGAAAEKEAPPRDSRARTMPPDIPAAGEARSETEVREREPLADITPADRAPRLRVSFLPMAVLFLSAFCFRCLVRRPCWRRCSRGLRALSRAKPSDAARKL</sequence>
<proteinExistence type="predicted"/>
<keyword evidence="2" id="KW-0472">Membrane</keyword>
<feature type="region of interest" description="Disordered" evidence="1">
    <location>
        <begin position="154"/>
        <end position="176"/>
    </location>
</feature>
<feature type="transmembrane region" description="Helical" evidence="2">
    <location>
        <begin position="271"/>
        <end position="290"/>
    </location>
</feature>
<keyword evidence="2" id="KW-1133">Transmembrane helix</keyword>
<gene>
    <name evidence="3" type="ORF">TSPGSL018_4506</name>
</gene>
<feature type="region of interest" description="Disordered" evidence="1">
    <location>
        <begin position="191"/>
        <end position="255"/>
    </location>
</feature>
<dbReference type="AlphaFoldDB" id="A0A061SCP5"/>
<evidence type="ECO:0000256" key="1">
    <source>
        <dbReference type="SAM" id="MobiDB-lite"/>
    </source>
</evidence>
<evidence type="ECO:0000313" key="3">
    <source>
        <dbReference type="EMBL" id="JAC82942.1"/>
    </source>
</evidence>
<feature type="compositionally biased region" description="Low complexity" evidence="1">
    <location>
        <begin position="159"/>
        <end position="170"/>
    </location>
</feature>
<dbReference type="Gene3D" id="3.40.630.10">
    <property type="entry name" value="Zn peptidases"/>
    <property type="match status" value="1"/>
</dbReference>
<name>A0A061SCP5_9CHLO</name>
<evidence type="ECO:0000256" key="2">
    <source>
        <dbReference type="SAM" id="Phobius"/>
    </source>
</evidence>